<evidence type="ECO:0000313" key="2">
    <source>
        <dbReference type="EMBL" id="KAF7511270.1"/>
    </source>
</evidence>
<feature type="compositionally biased region" description="Low complexity" evidence="1">
    <location>
        <begin position="19"/>
        <end position="32"/>
    </location>
</feature>
<accession>A0A8H7E7I4</accession>
<keyword evidence="3" id="KW-1185">Reference proteome</keyword>
<evidence type="ECO:0000313" key="3">
    <source>
        <dbReference type="Proteomes" id="UP000606974"/>
    </source>
</evidence>
<dbReference type="OrthoDB" id="5397552at2759"/>
<dbReference type="EMBL" id="JAACFV010000021">
    <property type="protein sequence ID" value="KAF7511270.1"/>
    <property type="molecule type" value="Genomic_DNA"/>
</dbReference>
<dbReference type="Proteomes" id="UP000606974">
    <property type="component" value="Unassembled WGS sequence"/>
</dbReference>
<proteinExistence type="predicted"/>
<feature type="compositionally biased region" description="Polar residues" evidence="1">
    <location>
        <begin position="283"/>
        <end position="293"/>
    </location>
</feature>
<feature type="region of interest" description="Disordered" evidence="1">
    <location>
        <begin position="277"/>
        <end position="317"/>
    </location>
</feature>
<name>A0A8H7E7I4_9EURO</name>
<feature type="compositionally biased region" description="Low complexity" evidence="1">
    <location>
        <begin position="41"/>
        <end position="56"/>
    </location>
</feature>
<gene>
    <name evidence="2" type="ORF">GJ744_004835</name>
</gene>
<organism evidence="2 3">
    <name type="scientific">Endocarpon pusillum</name>
    <dbReference type="NCBI Taxonomy" id="364733"/>
    <lineage>
        <taxon>Eukaryota</taxon>
        <taxon>Fungi</taxon>
        <taxon>Dikarya</taxon>
        <taxon>Ascomycota</taxon>
        <taxon>Pezizomycotina</taxon>
        <taxon>Eurotiomycetes</taxon>
        <taxon>Chaetothyriomycetidae</taxon>
        <taxon>Verrucariales</taxon>
        <taxon>Verrucariaceae</taxon>
        <taxon>Endocarpon</taxon>
    </lineage>
</organism>
<dbReference type="AlphaFoldDB" id="A0A8H7E7I4"/>
<reference evidence="2" key="1">
    <citation type="submission" date="2020-02" db="EMBL/GenBank/DDBJ databases">
        <authorList>
            <person name="Palmer J.M."/>
        </authorList>
    </citation>
    <scope>NUCLEOTIDE SEQUENCE</scope>
    <source>
        <strain evidence="2">EPUS1.4</strain>
        <tissue evidence="2">Thallus</tissue>
    </source>
</reference>
<protein>
    <submittedName>
        <fullName evidence="2">Uncharacterized protein</fullName>
    </submittedName>
</protein>
<feature type="region of interest" description="Disordered" evidence="1">
    <location>
        <begin position="1"/>
        <end position="80"/>
    </location>
</feature>
<dbReference type="Gene3D" id="3.30.460.40">
    <property type="match status" value="1"/>
</dbReference>
<evidence type="ECO:0000256" key="1">
    <source>
        <dbReference type="SAM" id="MobiDB-lite"/>
    </source>
</evidence>
<comment type="caution">
    <text evidence="2">The sequence shown here is derived from an EMBL/GenBank/DDBJ whole genome shotgun (WGS) entry which is preliminary data.</text>
</comment>
<feature type="compositionally biased region" description="Basic and acidic residues" evidence="1">
    <location>
        <begin position="294"/>
        <end position="305"/>
    </location>
</feature>
<sequence>MCNCFKGNSGGDSGPAPRPVVAGGPVQGGSQPYAPPQQSQGPGRTGRSPTSRGSRPATAGYGGPSYSAPSDSSRPRRPQRTEKLMTAETLDEYLQALHRGFGDLKYGIIGGAALVKYGSRRKTSDIDVIIPESISEVAESRLLDSNVGIVRTDRGHLGYKASDGLCYGLDITTDRALAQSFRPGTHTTRLPGSEALFVNIIFLLNSKAYSYLTRSGPDAMQKKDNDARDIIFILGYMQSAGLRASKEQCRWVVDYDFWGGFTSAYDGQEARLMAIGLQRERTPSQSNRTSLRASSERRRSDESRRSSGSGRNNGRGT</sequence>